<sequence length="145" mass="16420">MYLPLAVVICLSAIQLCLGDQPVEEVVTKKKVPLVGGWFERNPESDEVHKATQHAVEMFNTHSKSKNMFKLVSITTAQSQVTNVINFKIDAVLGKTKCLKAENHDLDSCSLVKKHVKCHFVTTFNLRNNKYEPLTHRCRKLVDNV</sequence>
<name>A0A8D0APT2_SANLU</name>
<evidence type="ECO:0000313" key="4">
    <source>
        <dbReference type="Ensembl" id="ENSSLUP00000054322.1"/>
    </source>
</evidence>
<dbReference type="GO" id="GO:0031982">
    <property type="term" value="C:vesicle"/>
    <property type="evidence" value="ECO:0007669"/>
    <property type="project" value="TreeGrafter"/>
</dbReference>
<dbReference type="Proteomes" id="UP000694568">
    <property type="component" value="Unplaced"/>
</dbReference>
<evidence type="ECO:0000256" key="2">
    <source>
        <dbReference type="SAM" id="SignalP"/>
    </source>
</evidence>
<feature type="chain" id="PRO_5034866071" evidence="2">
    <location>
        <begin position="20"/>
        <end position="145"/>
    </location>
</feature>
<dbReference type="AlphaFoldDB" id="A0A8D0APT2"/>
<dbReference type="SUPFAM" id="SSF54403">
    <property type="entry name" value="Cystatin/monellin"/>
    <property type="match status" value="1"/>
</dbReference>
<dbReference type="InterPro" id="IPR046350">
    <property type="entry name" value="Cystatin_sf"/>
</dbReference>
<dbReference type="GO" id="GO:0004869">
    <property type="term" value="F:cysteine-type endopeptidase inhibitor activity"/>
    <property type="evidence" value="ECO:0007669"/>
    <property type="project" value="InterPro"/>
</dbReference>
<gene>
    <name evidence="4" type="primary">si:busm1-57f23.1</name>
</gene>
<accession>A0A8D0APT2</accession>
<keyword evidence="5" id="KW-1185">Reference proteome</keyword>
<organism evidence="4 5">
    <name type="scientific">Sander lucioperca</name>
    <name type="common">Pike-perch</name>
    <name type="synonym">Perca lucioperca</name>
    <dbReference type="NCBI Taxonomy" id="283035"/>
    <lineage>
        <taxon>Eukaryota</taxon>
        <taxon>Metazoa</taxon>
        <taxon>Chordata</taxon>
        <taxon>Craniata</taxon>
        <taxon>Vertebrata</taxon>
        <taxon>Euteleostomi</taxon>
        <taxon>Actinopterygii</taxon>
        <taxon>Neopterygii</taxon>
        <taxon>Teleostei</taxon>
        <taxon>Neoteleostei</taxon>
        <taxon>Acanthomorphata</taxon>
        <taxon>Eupercaria</taxon>
        <taxon>Perciformes</taxon>
        <taxon>Percoidei</taxon>
        <taxon>Percidae</taxon>
        <taxon>Luciopercinae</taxon>
        <taxon>Sander</taxon>
    </lineage>
</organism>
<dbReference type="PANTHER" id="PTHR46186:SF13">
    <property type="entry name" value="SI:BUSM1-57F23.1"/>
    <property type="match status" value="1"/>
</dbReference>
<dbReference type="SMART" id="SM00043">
    <property type="entry name" value="CY"/>
    <property type="match status" value="1"/>
</dbReference>
<dbReference type="OrthoDB" id="8886803at2759"/>
<feature type="signal peptide" evidence="2">
    <location>
        <begin position="1"/>
        <end position="19"/>
    </location>
</feature>
<dbReference type="GO" id="GO:0005737">
    <property type="term" value="C:cytoplasm"/>
    <property type="evidence" value="ECO:0007669"/>
    <property type="project" value="TreeGrafter"/>
</dbReference>
<dbReference type="InterPro" id="IPR000010">
    <property type="entry name" value="Cystatin_dom"/>
</dbReference>
<proteinExistence type="inferred from homology"/>
<dbReference type="Ensembl" id="ENSSLUT00000055914.1">
    <property type="protein sequence ID" value="ENSSLUP00000054322.1"/>
    <property type="gene ID" value="ENSSLUG00000023495.1"/>
</dbReference>
<dbReference type="GeneID" id="116045152"/>
<dbReference type="PANTHER" id="PTHR46186">
    <property type="entry name" value="CYSTATIN"/>
    <property type="match status" value="1"/>
</dbReference>
<feature type="domain" description="Cystatin" evidence="3">
    <location>
        <begin position="33"/>
        <end position="139"/>
    </location>
</feature>
<dbReference type="GeneTree" id="ENSGT00390000009872"/>
<dbReference type="RefSeq" id="XP_035847140.1">
    <property type="nucleotide sequence ID" value="XM_035991247.1"/>
</dbReference>
<evidence type="ECO:0000256" key="1">
    <source>
        <dbReference type="ARBA" id="ARBA00009403"/>
    </source>
</evidence>
<comment type="similarity">
    <text evidence="1">Belongs to the cystatin family.</text>
</comment>
<dbReference type="CDD" id="cd00042">
    <property type="entry name" value="CY"/>
    <property type="match status" value="1"/>
</dbReference>
<dbReference type="Pfam" id="PF00031">
    <property type="entry name" value="Cystatin"/>
    <property type="match status" value="1"/>
</dbReference>
<evidence type="ECO:0000259" key="3">
    <source>
        <dbReference type="SMART" id="SM00043"/>
    </source>
</evidence>
<dbReference type="RefSeq" id="XP_031148539.1">
    <property type="nucleotide sequence ID" value="XM_031292679.2"/>
</dbReference>
<protein>
    <submittedName>
        <fullName evidence="4">Si:busm1-57f23.1</fullName>
    </submittedName>
</protein>
<dbReference type="GO" id="GO:0005615">
    <property type="term" value="C:extracellular space"/>
    <property type="evidence" value="ECO:0007669"/>
    <property type="project" value="TreeGrafter"/>
</dbReference>
<dbReference type="Gene3D" id="3.10.450.10">
    <property type="match status" value="1"/>
</dbReference>
<reference evidence="4" key="1">
    <citation type="submission" date="2025-08" db="UniProtKB">
        <authorList>
            <consortium name="Ensembl"/>
        </authorList>
    </citation>
    <scope>IDENTIFICATION</scope>
</reference>
<reference evidence="4" key="2">
    <citation type="submission" date="2025-09" db="UniProtKB">
        <authorList>
            <consortium name="Ensembl"/>
        </authorList>
    </citation>
    <scope>IDENTIFICATION</scope>
</reference>
<dbReference type="RefSeq" id="XP_035847139.1">
    <property type="nucleotide sequence ID" value="XM_035991246.1"/>
</dbReference>
<evidence type="ECO:0000313" key="5">
    <source>
        <dbReference type="Proteomes" id="UP000694568"/>
    </source>
</evidence>
<keyword evidence="2" id="KW-0732">Signal</keyword>